<accession>A0ABV5K8K1</accession>
<dbReference type="Proteomes" id="UP001589750">
    <property type="component" value="Unassembled WGS sequence"/>
</dbReference>
<protein>
    <submittedName>
        <fullName evidence="1">Uncharacterized protein</fullName>
    </submittedName>
</protein>
<evidence type="ECO:0000313" key="2">
    <source>
        <dbReference type="Proteomes" id="UP001589750"/>
    </source>
</evidence>
<reference evidence="1 2" key="1">
    <citation type="submission" date="2024-09" db="EMBL/GenBank/DDBJ databases">
        <authorList>
            <person name="Sun Q."/>
            <person name="Mori K."/>
        </authorList>
    </citation>
    <scope>NUCLEOTIDE SEQUENCE [LARGE SCALE GENOMIC DNA]</scope>
    <source>
        <strain evidence="1 2">JCM 9626</strain>
    </source>
</reference>
<proteinExistence type="predicted"/>
<sequence>MPARVMFVQLKTGHPLDQGPAWVGWVHFTKSWRTAHFHDRTLQRVTGTAGANNDANFVDAETREEYWISGPKRDRSDARYSSQRPIVEDDARDVYEAFLSGARLPGRENG</sequence>
<organism evidence="1 2">
    <name type="scientific">Nocardioides plantarum</name>
    <dbReference type="NCBI Taxonomy" id="29299"/>
    <lineage>
        <taxon>Bacteria</taxon>
        <taxon>Bacillati</taxon>
        <taxon>Actinomycetota</taxon>
        <taxon>Actinomycetes</taxon>
        <taxon>Propionibacteriales</taxon>
        <taxon>Nocardioidaceae</taxon>
        <taxon>Nocardioides</taxon>
    </lineage>
</organism>
<dbReference type="RefSeq" id="WP_140010820.1">
    <property type="nucleotide sequence ID" value="NZ_JBHMDG010000002.1"/>
</dbReference>
<comment type="caution">
    <text evidence="1">The sequence shown here is derived from an EMBL/GenBank/DDBJ whole genome shotgun (WGS) entry which is preliminary data.</text>
</comment>
<name>A0ABV5K8K1_9ACTN</name>
<evidence type="ECO:0000313" key="1">
    <source>
        <dbReference type="EMBL" id="MFB9311979.1"/>
    </source>
</evidence>
<dbReference type="EMBL" id="JBHMDG010000002">
    <property type="protein sequence ID" value="MFB9311979.1"/>
    <property type="molecule type" value="Genomic_DNA"/>
</dbReference>
<gene>
    <name evidence="1" type="ORF">ACFFRI_02890</name>
</gene>
<keyword evidence="2" id="KW-1185">Reference proteome</keyword>